<sequence length="204" mass="23277">MRIVSGKYKGIKLHGSSRSRTRPITNKAKERLFGFLGNDIADKRVLDLYAGTGAIGLEALSRECRNVTFVEINYFAYSVLHKNIELCNELNNSKIHNLDTIKFIKRVDETFDVIFSAPPYTREHYLSFLTAINKRPQILTVGGQIIVECNKHERGMGAFNNLLKVKEILHNDTIFEIWTRLEESTLYVQEQIAEISNKRSAGAN</sequence>
<dbReference type="RefSeq" id="WP_074493913.1">
    <property type="nucleotide sequence ID" value="NZ_FPAM01000021.1"/>
</dbReference>
<evidence type="ECO:0008006" key="5">
    <source>
        <dbReference type="Google" id="ProtNLM"/>
    </source>
</evidence>
<name>A0A1Q5ZS46_9SPHI</name>
<dbReference type="PIRSF" id="PIRSF004553">
    <property type="entry name" value="CHP00095"/>
    <property type="match status" value="1"/>
</dbReference>
<gene>
    <name evidence="3" type="ORF">RG47T_5253</name>
</gene>
<dbReference type="GO" id="GO:0008168">
    <property type="term" value="F:methyltransferase activity"/>
    <property type="evidence" value="ECO:0007669"/>
    <property type="project" value="UniProtKB-KW"/>
</dbReference>
<dbReference type="OrthoDB" id="9803017at2"/>
<reference evidence="3 4" key="1">
    <citation type="submission" date="2016-11" db="EMBL/GenBank/DDBJ databases">
        <title>Whole Genome Sequencing of Mucilaginibacter polytrichastri RG4-7(T) isolated from the moss sample.</title>
        <authorList>
            <person name="Li Y."/>
        </authorList>
    </citation>
    <scope>NUCLEOTIDE SEQUENCE [LARGE SCALE GENOMIC DNA]</scope>
    <source>
        <strain evidence="3 4">RG4-7</strain>
    </source>
</reference>
<dbReference type="EMBL" id="MPPL01000002">
    <property type="protein sequence ID" value="OKS84563.1"/>
    <property type="molecule type" value="Genomic_DNA"/>
</dbReference>
<dbReference type="Pfam" id="PF03602">
    <property type="entry name" value="Cons_hypoth95"/>
    <property type="match status" value="1"/>
</dbReference>
<keyword evidence="4" id="KW-1185">Reference proteome</keyword>
<dbReference type="GO" id="GO:0031167">
    <property type="term" value="P:rRNA methylation"/>
    <property type="evidence" value="ECO:0007669"/>
    <property type="project" value="InterPro"/>
</dbReference>
<evidence type="ECO:0000256" key="2">
    <source>
        <dbReference type="ARBA" id="ARBA00022679"/>
    </source>
</evidence>
<dbReference type="SUPFAM" id="SSF53335">
    <property type="entry name" value="S-adenosyl-L-methionine-dependent methyltransferases"/>
    <property type="match status" value="1"/>
</dbReference>
<keyword evidence="2" id="KW-0808">Transferase</keyword>
<dbReference type="InterPro" id="IPR029063">
    <property type="entry name" value="SAM-dependent_MTases_sf"/>
</dbReference>
<dbReference type="CDD" id="cd02440">
    <property type="entry name" value="AdoMet_MTases"/>
    <property type="match status" value="1"/>
</dbReference>
<accession>A0A1Q5ZS46</accession>
<dbReference type="PANTHER" id="PTHR43542:SF1">
    <property type="entry name" value="METHYLTRANSFERASE"/>
    <property type="match status" value="1"/>
</dbReference>
<evidence type="ECO:0000313" key="3">
    <source>
        <dbReference type="EMBL" id="OKS84563.1"/>
    </source>
</evidence>
<protein>
    <recommendedName>
        <fullName evidence="5">16S rRNA (Guanine(966)-N(2))-methyltransferase RsmD</fullName>
    </recommendedName>
</protein>
<evidence type="ECO:0000313" key="4">
    <source>
        <dbReference type="Proteomes" id="UP000186720"/>
    </source>
</evidence>
<dbReference type="STRING" id="1302689.RG47T_5253"/>
<keyword evidence="1" id="KW-0489">Methyltransferase</keyword>
<comment type="caution">
    <text evidence="3">The sequence shown here is derived from an EMBL/GenBank/DDBJ whole genome shotgun (WGS) entry which is preliminary data.</text>
</comment>
<proteinExistence type="predicted"/>
<dbReference type="AlphaFoldDB" id="A0A1Q5ZS46"/>
<dbReference type="Proteomes" id="UP000186720">
    <property type="component" value="Unassembled WGS sequence"/>
</dbReference>
<dbReference type="InterPro" id="IPR004398">
    <property type="entry name" value="RNA_MeTrfase_RsmD"/>
</dbReference>
<evidence type="ECO:0000256" key="1">
    <source>
        <dbReference type="ARBA" id="ARBA00022603"/>
    </source>
</evidence>
<organism evidence="3 4">
    <name type="scientific">Mucilaginibacter polytrichastri</name>
    <dbReference type="NCBI Taxonomy" id="1302689"/>
    <lineage>
        <taxon>Bacteria</taxon>
        <taxon>Pseudomonadati</taxon>
        <taxon>Bacteroidota</taxon>
        <taxon>Sphingobacteriia</taxon>
        <taxon>Sphingobacteriales</taxon>
        <taxon>Sphingobacteriaceae</taxon>
        <taxon>Mucilaginibacter</taxon>
    </lineage>
</organism>
<dbReference type="Gene3D" id="3.40.50.150">
    <property type="entry name" value="Vaccinia Virus protein VP39"/>
    <property type="match status" value="1"/>
</dbReference>
<dbReference type="PANTHER" id="PTHR43542">
    <property type="entry name" value="METHYLTRANSFERASE"/>
    <property type="match status" value="1"/>
</dbReference>